<dbReference type="VEuPathDB" id="TriTrypDB:LDHU3_36.2900"/>
<evidence type="ECO:0000256" key="3">
    <source>
        <dbReference type="ARBA" id="ARBA00022989"/>
    </source>
</evidence>
<feature type="domain" description="J" evidence="7">
    <location>
        <begin position="19"/>
        <end position="83"/>
    </location>
</feature>
<dbReference type="PRINTS" id="PR00625">
    <property type="entry name" value="JDOMAIN"/>
</dbReference>
<comment type="subcellular location">
    <subcellularLocation>
        <location evidence="1">Membrane</location>
        <topology evidence="1">Single-pass membrane protein</topology>
    </subcellularLocation>
</comment>
<keyword evidence="4 6" id="KW-0472">Membrane</keyword>
<dbReference type="SUPFAM" id="SSF46565">
    <property type="entry name" value="Chaperone J-domain"/>
    <property type="match status" value="1"/>
</dbReference>
<dbReference type="GO" id="GO:0030544">
    <property type="term" value="F:Hsp70 protein binding"/>
    <property type="evidence" value="ECO:0007669"/>
    <property type="project" value="TreeGrafter"/>
</dbReference>
<dbReference type="PANTHER" id="PTHR43908">
    <property type="entry name" value="AT29763P-RELATED"/>
    <property type="match status" value="1"/>
</dbReference>
<evidence type="ECO:0000259" key="7">
    <source>
        <dbReference type="PROSITE" id="PS50076"/>
    </source>
</evidence>
<dbReference type="FunFam" id="1.10.287.110:FF:000140">
    <property type="entry name" value="Chaperone protein DNAj"/>
    <property type="match status" value="1"/>
</dbReference>
<feature type="compositionally biased region" description="Basic and acidic residues" evidence="5">
    <location>
        <begin position="84"/>
        <end position="94"/>
    </location>
</feature>
<dbReference type="SMART" id="SM00271">
    <property type="entry name" value="DnaJ"/>
    <property type="match status" value="1"/>
</dbReference>
<name>A0A504XQC5_LEIDO</name>
<feature type="transmembrane region" description="Helical" evidence="6">
    <location>
        <begin position="151"/>
        <end position="171"/>
    </location>
</feature>
<dbReference type="CDD" id="cd06257">
    <property type="entry name" value="DnaJ"/>
    <property type="match status" value="1"/>
</dbReference>
<dbReference type="PANTHER" id="PTHR43908:SF3">
    <property type="entry name" value="AT29763P-RELATED"/>
    <property type="match status" value="1"/>
</dbReference>
<feature type="region of interest" description="Disordered" evidence="5">
    <location>
        <begin position="84"/>
        <end position="104"/>
    </location>
</feature>
<feature type="region of interest" description="Disordered" evidence="5">
    <location>
        <begin position="307"/>
        <end position="338"/>
    </location>
</feature>
<dbReference type="InterPro" id="IPR051100">
    <property type="entry name" value="DnaJ_subfamily_B/C"/>
</dbReference>
<dbReference type="EMBL" id="RHLC01000054">
    <property type="protein sequence ID" value="TPP48330.1"/>
    <property type="molecule type" value="Genomic_DNA"/>
</dbReference>
<dbReference type="InterPro" id="IPR015399">
    <property type="entry name" value="DUF1977_DnaJ-like"/>
</dbReference>
<keyword evidence="3 6" id="KW-1133">Transmembrane helix</keyword>
<feature type="compositionally biased region" description="Basic and acidic residues" evidence="5">
    <location>
        <begin position="329"/>
        <end position="338"/>
    </location>
</feature>
<dbReference type="Proteomes" id="UP000318447">
    <property type="component" value="Unassembled WGS sequence"/>
</dbReference>
<evidence type="ECO:0000256" key="5">
    <source>
        <dbReference type="SAM" id="MobiDB-lite"/>
    </source>
</evidence>
<accession>A0A504XQC5</accession>
<organism evidence="8 9">
    <name type="scientific">Leishmania donovani</name>
    <dbReference type="NCBI Taxonomy" id="5661"/>
    <lineage>
        <taxon>Eukaryota</taxon>
        <taxon>Discoba</taxon>
        <taxon>Euglenozoa</taxon>
        <taxon>Kinetoplastea</taxon>
        <taxon>Metakinetoplastina</taxon>
        <taxon>Trypanosomatida</taxon>
        <taxon>Trypanosomatidae</taxon>
        <taxon>Leishmaniinae</taxon>
        <taxon>Leishmania</taxon>
    </lineage>
</organism>
<comment type="caution">
    <text evidence="8">The sequence shown here is derived from an EMBL/GenBank/DDBJ whole genome shotgun (WGS) entry which is preliminary data.</text>
</comment>
<reference evidence="9" key="1">
    <citation type="submission" date="2019-02" db="EMBL/GenBank/DDBJ databases">
        <title>FDA dAtabase for Regulatory Grade micrObial Sequences (FDA-ARGOS): Supporting development and validation of Infectious Disease Dx tests.</title>
        <authorList>
            <person name="Duncan R."/>
            <person name="Fisher C."/>
            <person name="Tallon L."/>
            <person name="Sadzewicz L."/>
            <person name="Sengamalay N."/>
            <person name="Ott S."/>
            <person name="Godinez A."/>
            <person name="Nagaraj S."/>
            <person name="Vavikolanu K."/>
            <person name="Nadendla S."/>
            <person name="Aluvathingal J."/>
            <person name="Sichtig H."/>
        </authorList>
    </citation>
    <scope>NUCLEOTIDE SEQUENCE [LARGE SCALE GENOMIC DNA]</scope>
    <source>
        <strain evidence="9">FDAARGOS_361</strain>
    </source>
</reference>
<evidence type="ECO:0000256" key="2">
    <source>
        <dbReference type="ARBA" id="ARBA00022692"/>
    </source>
</evidence>
<sequence>MNAMTDTEVVQYVLQNKSNYYKVLMVGADATEAQIKVAYKKMALKCHPDKNKHKQAADAFKLVGTAHTTLSDATKRSIYDRHGAEGVQRHESGGARRSANGAGVYRHRPAGQRDFFEEFFFGNGYHANGHGVHPGAGGARYQAEVNINPNALLFVPIVVFLLVAMLLSSSYTDVDASNPLFGGGLRGAGMAGASFSFTASQNEGFVVQRTTSLYGLRVPYYTTPRMSEMMDRRKEVYLSMEQKVLETWRDSLGRRCEAESLKYRSRGRNEVPPVCGDYQHFPLHGALQAVSRVEVRYLHSSASLHGSGPFPISTKDRPESEELVVPRRRPADQTRPGRKDVAVSVEATEEVLPAYDGRFALLGMVHSTSLKAKSQLIAEDGVESVLVVRQQRRQSTATQEKRILHILPSVLLNVVVWVSLEVPANTRGLLYLT</sequence>
<dbReference type="PROSITE" id="PS50076">
    <property type="entry name" value="DNAJ_2"/>
    <property type="match status" value="1"/>
</dbReference>
<dbReference type="AlphaFoldDB" id="A0A504XQC5"/>
<evidence type="ECO:0000313" key="8">
    <source>
        <dbReference type="EMBL" id="TPP48330.1"/>
    </source>
</evidence>
<dbReference type="InterPro" id="IPR036869">
    <property type="entry name" value="J_dom_sf"/>
</dbReference>
<dbReference type="GO" id="GO:0005789">
    <property type="term" value="C:endoplasmic reticulum membrane"/>
    <property type="evidence" value="ECO:0007669"/>
    <property type="project" value="TreeGrafter"/>
</dbReference>
<dbReference type="Pfam" id="PF00226">
    <property type="entry name" value="DnaJ"/>
    <property type="match status" value="1"/>
</dbReference>
<dbReference type="InterPro" id="IPR001623">
    <property type="entry name" value="DnaJ_domain"/>
</dbReference>
<gene>
    <name evidence="8" type="ORF">CGC21_13400</name>
</gene>
<evidence type="ECO:0000256" key="1">
    <source>
        <dbReference type="ARBA" id="ARBA00004167"/>
    </source>
</evidence>
<evidence type="ECO:0000256" key="4">
    <source>
        <dbReference type="ARBA" id="ARBA00023136"/>
    </source>
</evidence>
<dbReference type="Gene3D" id="1.10.287.110">
    <property type="entry name" value="DnaJ domain"/>
    <property type="match status" value="1"/>
</dbReference>
<evidence type="ECO:0000256" key="6">
    <source>
        <dbReference type="SAM" id="Phobius"/>
    </source>
</evidence>
<dbReference type="VEuPathDB" id="TriTrypDB:LdCL_360028000"/>
<evidence type="ECO:0000313" key="9">
    <source>
        <dbReference type="Proteomes" id="UP000318447"/>
    </source>
</evidence>
<proteinExistence type="predicted"/>
<dbReference type="Pfam" id="PF09320">
    <property type="entry name" value="DUF1977"/>
    <property type="match status" value="1"/>
</dbReference>
<dbReference type="VEuPathDB" id="TriTrypDB:LdBPK_362230.1"/>
<protein>
    <submittedName>
        <fullName evidence="8">DnaJ domain family protein</fullName>
    </submittedName>
</protein>
<keyword evidence="2 6" id="KW-0812">Transmembrane</keyword>
<dbReference type="GO" id="GO:0071218">
    <property type="term" value="P:cellular response to misfolded protein"/>
    <property type="evidence" value="ECO:0007669"/>
    <property type="project" value="TreeGrafter"/>
</dbReference>